<sequence length="190" mass="22409">MKTPEFQRKNYTYKDYAEWDGQWELIDGVPYSMAPSPSFTHQIIVGELYAALRPFFQNQGCAVVLAPFDVRLHEGFHYENAKYVVQPDLFVVCDKQKITEKCCDGPPDLTVEVLSPNTALKDRNEKYNLYQQFQVKEYWVVDPVHRTVEVYGWEDGLYKNREVFGEQDMLVSFLYPELKLNLSEVFRQLW</sequence>
<name>A0A7W8IQB8_9BACL</name>
<evidence type="ECO:0000259" key="1">
    <source>
        <dbReference type="Pfam" id="PF05685"/>
    </source>
</evidence>
<dbReference type="EMBL" id="JACHEP010000009">
    <property type="protein sequence ID" value="MBB5324801.1"/>
    <property type="molecule type" value="Genomic_DNA"/>
</dbReference>
<dbReference type="InterPro" id="IPR008538">
    <property type="entry name" value="Uma2"/>
</dbReference>
<accession>A0A7W8IQB8</accession>
<protein>
    <submittedName>
        <fullName evidence="2">Uma2 family endonuclease</fullName>
    </submittedName>
</protein>
<proteinExistence type="predicted"/>
<keyword evidence="3" id="KW-1185">Reference proteome</keyword>
<dbReference type="Pfam" id="PF05685">
    <property type="entry name" value="Uma2"/>
    <property type="match status" value="1"/>
</dbReference>
<dbReference type="CDD" id="cd06260">
    <property type="entry name" value="DUF820-like"/>
    <property type="match status" value="1"/>
</dbReference>
<feature type="domain" description="Putative restriction endonuclease" evidence="1">
    <location>
        <begin position="16"/>
        <end position="182"/>
    </location>
</feature>
<dbReference type="PANTHER" id="PTHR36558">
    <property type="entry name" value="GLR1098 PROTEIN"/>
    <property type="match status" value="1"/>
</dbReference>
<dbReference type="Gene3D" id="3.90.1570.10">
    <property type="entry name" value="tt1808, chain A"/>
    <property type="match status" value="1"/>
</dbReference>
<evidence type="ECO:0000313" key="2">
    <source>
        <dbReference type="EMBL" id="MBB5324801.1"/>
    </source>
</evidence>
<keyword evidence="2" id="KW-0540">Nuclease</keyword>
<dbReference type="AlphaFoldDB" id="A0A7W8IQB8"/>
<evidence type="ECO:0000313" key="3">
    <source>
        <dbReference type="Proteomes" id="UP000520011"/>
    </source>
</evidence>
<dbReference type="GO" id="GO:0004519">
    <property type="term" value="F:endonuclease activity"/>
    <property type="evidence" value="ECO:0007669"/>
    <property type="project" value="UniProtKB-KW"/>
</dbReference>
<comment type="caution">
    <text evidence="2">The sequence shown here is derived from an EMBL/GenBank/DDBJ whole genome shotgun (WGS) entry which is preliminary data.</text>
</comment>
<dbReference type="InterPro" id="IPR011335">
    <property type="entry name" value="Restrct_endonuc-II-like"/>
</dbReference>
<reference evidence="2 3" key="1">
    <citation type="submission" date="2020-08" db="EMBL/GenBank/DDBJ databases">
        <title>Genomic Encyclopedia of Type Strains, Phase IV (KMG-IV): sequencing the most valuable type-strain genomes for metagenomic binning, comparative biology and taxonomic classification.</title>
        <authorList>
            <person name="Goeker M."/>
        </authorList>
    </citation>
    <scope>NUCLEOTIDE SEQUENCE [LARGE SCALE GENOMIC DNA]</scope>
    <source>
        <strain evidence="2 3">DSM 16325</strain>
    </source>
</reference>
<keyword evidence="2" id="KW-0255">Endonuclease</keyword>
<dbReference type="PANTHER" id="PTHR36558:SF1">
    <property type="entry name" value="RESTRICTION ENDONUCLEASE DOMAIN-CONTAINING PROTEIN-RELATED"/>
    <property type="match status" value="1"/>
</dbReference>
<dbReference type="InterPro" id="IPR012296">
    <property type="entry name" value="Nuclease_put_TT1808"/>
</dbReference>
<organism evidence="2 3">
    <name type="scientific">Anoxybacteroides tepidamans</name>
    <dbReference type="NCBI Taxonomy" id="265948"/>
    <lineage>
        <taxon>Bacteria</taxon>
        <taxon>Bacillati</taxon>
        <taxon>Bacillota</taxon>
        <taxon>Bacilli</taxon>
        <taxon>Bacillales</taxon>
        <taxon>Anoxybacillaceae</taxon>
        <taxon>Anoxybacteroides</taxon>
    </lineage>
</organism>
<dbReference type="SUPFAM" id="SSF52980">
    <property type="entry name" value="Restriction endonuclease-like"/>
    <property type="match status" value="1"/>
</dbReference>
<gene>
    <name evidence="2" type="ORF">HNQ34_001899</name>
</gene>
<dbReference type="RefSeq" id="WP_183253852.1">
    <property type="nucleotide sequence ID" value="NZ_JACHEP010000009.1"/>
</dbReference>
<keyword evidence="2" id="KW-0378">Hydrolase</keyword>
<dbReference type="Proteomes" id="UP000520011">
    <property type="component" value="Unassembled WGS sequence"/>
</dbReference>